<proteinExistence type="predicted"/>
<dbReference type="EMBL" id="LGHJ01000014">
    <property type="protein sequence ID" value="KPL75433.1"/>
    <property type="molecule type" value="Genomic_DNA"/>
</dbReference>
<dbReference type="SUPFAM" id="SSF48452">
    <property type="entry name" value="TPR-like"/>
    <property type="match status" value="1"/>
</dbReference>
<dbReference type="AlphaFoldDB" id="A0A0P6X2Y0"/>
<evidence type="ECO:0000256" key="1">
    <source>
        <dbReference type="PROSITE-ProRule" id="PRU00339"/>
    </source>
</evidence>
<feature type="repeat" description="TPR" evidence="1">
    <location>
        <begin position="219"/>
        <end position="252"/>
    </location>
</feature>
<dbReference type="InterPro" id="IPR019734">
    <property type="entry name" value="TPR_rpt"/>
</dbReference>
<dbReference type="Pfam" id="PF06267">
    <property type="entry name" value="DUF1028"/>
    <property type="match status" value="1"/>
</dbReference>
<dbReference type="Proteomes" id="UP000050514">
    <property type="component" value="Unassembled WGS sequence"/>
</dbReference>
<dbReference type="Gene3D" id="1.25.40.10">
    <property type="entry name" value="Tetratricopeptide repeat domain"/>
    <property type="match status" value="1"/>
</dbReference>
<comment type="caution">
    <text evidence="2">The sequence shown here is derived from an EMBL/GenBank/DDBJ whole genome shotgun (WGS) entry which is preliminary data.</text>
</comment>
<dbReference type="GO" id="GO:0008233">
    <property type="term" value="F:peptidase activity"/>
    <property type="evidence" value="ECO:0007669"/>
    <property type="project" value="UniProtKB-KW"/>
</dbReference>
<dbReference type="PROSITE" id="PS50005">
    <property type="entry name" value="TPR"/>
    <property type="match status" value="1"/>
</dbReference>
<dbReference type="Gene3D" id="3.60.20.10">
    <property type="entry name" value="Glutamine Phosphoribosylpyrophosphate, subunit 1, domain 1"/>
    <property type="match status" value="1"/>
</dbReference>
<keyword evidence="1" id="KW-0802">TPR repeat</keyword>
<name>A0A0P6X2Y0_9CHLR</name>
<reference evidence="2 3" key="1">
    <citation type="submission" date="2015-07" db="EMBL/GenBank/DDBJ databases">
        <title>Draft genome of Bellilinea caldifistulae DSM 17877.</title>
        <authorList>
            <person name="Hemp J."/>
            <person name="Ward L.M."/>
            <person name="Pace L.A."/>
            <person name="Fischer W.W."/>
        </authorList>
    </citation>
    <scope>NUCLEOTIDE SEQUENCE [LARGE SCALE GENOMIC DNA]</scope>
    <source>
        <strain evidence="2 3">GOMI-1</strain>
    </source>
</reference>
<dbReference type="STRING" id="360411.AC812_09190"/>
<organism evidence="2 3">
    <name type="scientific">Bellilinea caldifistulae</name>
    <dbReference type="NCBI Taxonomy" id="360411"/>
    <lineage>
        <taxon>Bacteria</taxon>
        <taxon>Bacillati</taxon>
        <taxon>Chloroflexota</taxon>
        <taxon>Anaerolineae</taxon>
        <taxon>Anaerolineales</taxon>
        <taxon>Anaerolineaceae</taxon>
        <taxon>Bellilinea</taxon>
    </lineage>
</organism>
<dbReference type="OrthoDB" id="9790012at2"/>
<dbReference type="InterPro" id="IPR010430">
    <property type="entry name" value="DUF1028"/>
</dbReference>
<gene>
    <name evidence="2" type="ORF">AC812_09190</name>
</gene>
<keyword evidence="2" id="KW-0378">Hydrolase</keyword>
<dbReference type="SUPFAM" id="SSF56235">
    <property type="entry name" value="N-terminal nucleophile aminohydrolases (Ntn hydrolases)"/>
    <property type="match status" value="1"/>
</dbReference>
<dbReference type="Pfam" id="PF13432">
    <property type="entry name" value="TPR_16"/>
    <property type="match status" value="1"/>
</dbReference>
<dbReference type="PANTHER" id="PTHR39328">
    <property type="entry name" value="BLL2871 PROTEIN"/>
    <property type="match status" value="1"/>
</dbReference>
<dbReference type="PANTHER" id="PTHR39328:SF1">
    <property type="entry name" value="BLL2871 PROTEIN"/>
    <property type="match status" value="1"/>
</dbReference>
<keyword evidence="2" id="KW-0645">Protease</keyword>
<dbReference type="RefSeq" id="WP_082148959.1">
    <property type="nucleotide sequence ID" value="NZ_DF967971.1"/>
</dbReference>
<dbReference type="SMART" id="SM00028">
    <property type="entry name" value="TPR"/>
    <property type="match status" value="2"/>
</dbReference>
<evidence type="ECO:0000313" key="2">
    <source>
        <dbReference type="EMBL" id="KPL75433.1"/>
    </source>
</evidence>
<keyword evidence="3" id="KW-1185">Reference proteome</keyword>
<accession>A0A0P6X2Y0</accession>
<dbReference type="InterPro" id="IPR011990">
    <property type="entry name" value="TPR-like_helical_dom_sf"/>
</dbReference>
<dbReference type="PATRIC" id="fig|360411.5.peg.3001"/>
<dbReference type="InterPro" id="IPR029055">
    <property type="entry name" value="Ntn_hydrolases_N"/>
</dbReference>
<evidence type="ECO:0000313" key="3">
    <source>
        <dbReference type="Proteomes" id="UP000050514"/>
    </source>
</evidence>
<sequence length="315" mass="34030">MKSHAGLSRSTPFAHTYSIVARDPHSGEMGVAVQSHWFSVGSIVAWGEAGVGVVATQALVRVSYGPQGLTLMRAGVPAPAALQALLSADDEREVRQVAMLDAKGRVAVHTGSRCVAEAGHKLGEGFSAQANMMASSTVWGAMAEAYQRTEGDLAERLMAALEAAQAEGGDLRGQQSACLLVVAAERTDQPWEGVRVNLRVDDHPQPLGELRRLLTVHRAYDWMNRGDALLGMGDTQAAMQAYRRAAALLPENEEILFWQAVTLADLGRLEEALPVFQDVFRRNPLWKVMVKRLPPAGLMRSGPEVIEKITGSTNE</sequence>
<dbReference type="GO" id="GO:0006508">
    <property type="term" value="P:proteolysis"/>
    <property type="evidence" value="ECO:0007669"/>
    <property type="project" value="UniProtKB-KW"/>
</dbReference>
<protein>
    <submittedName>
        <fullName evidence="2">Zn-dependent protease</fullName>
    </submittedName>
</protein>